<dbReference type="EMBL" id="SZPU01000056">
    <property type="protein sequence ID" value="TKI66610.1"/>
    <property type="molecule type" value="Genomic_DNA"/>
</dbReference>
<gene>
    <name evidence="1" type="ORF">FC756_14360</name>
</gene>
<reference evidence="1 2" key="1">
    <citation type="submission" date="2019-04" db="EMBL/GenBank/DDBJ databases">
        <title>Lysinibacillus genome sequencing.</title>
        <authorList>
            <person name="Dunlap C."/>
        </authorList>
    </citation>
    <scope>NUCLEOTIDE SEQUENCE [LARGE SCALE GENOMIC DNA]</scope>
    <source>
        <strain evidence="1 2">CCTCC AB 2010389</strain>
    </source>
</reference>
<sequence>MPFQYKVRNSDSTFGDMKKFGVEETPEEKATRLEQENQLLLNSMMEMSSYMANQEQRIAGQESAIMELSTLIAAALPGGESNV</sequence>
<accession>A0A4U2YZJ7</accession>
<dbReference type="Proteomes" id="UP000308744">
    <property type="component" value="Unassembled WGS sequence"/>
</dbReference>
<evidence type="ECO:0000313" key="2">
    <source>
        <dbReference type="Proteomes" id="UP000308744"/>
    </source>
</evidence>
<proteinExistence type="predicted"/>
<comment type="caution">
    <text evidence="1">The sequence shown here is derived from an EMBL/GenBank/DDBJ whole genome shotgun (WGS) entry which is preliminary data.</text>
</comment>
<keyword evidence="2" id="KW-1185">Reference proteome</keyword>
<protein>
    <submittedName>
        <fullName evidence="1">Uncharacterized protein</fullName>
    </submittedName>
</protein>
<evidence type="ECO:0000313" key="1">
    <source>
        <dbReference type="EMBL" id="TKI66610.1"/>
    </source>
</evidence>
<name>A0A4U2YZJ7_9BACI</name>
<dbReference type="RefSeq" id="WP_107896642.1">
    <property type="nucleotide sequence ID" value="NZ_PYWM01000022.1"/>
</dbReference>
<dbReference type="AlphaFoldDB" id="A0A4U2YZJ7"/>
<organism evidence="1 2">
    <name type="scientific">Lysinibacillus mangiferihumi</name>
    <dbReference type="NCBI Taxonomy" id="1130819"/>
    <lineage>
        <taxon>Bacteria</taxon>
        <taxon>Bacillati</taxon>
        <taxon>Bacillota</taxon>
        <taxon>Bacilli</taxon>
        <taxon>Bacillales</taxon>
        <taxon>Bacillaceae</taxon>
        <taxon>Lysinibacillus</taxon>
    </lineage>
</organism>